<dbReference type="GeneID" id="2912380"/>
<reference evidence="2 4" key="2">
    <citation type="submission" date="2018-07" db="EMBL/GenBank/DDBJ databases">
        <title>Draft Genome Assemblies for Five Robust Yarrowia lipolytica Strains Exhibiting High Lipid Production and Pentose Sugar Utilization and Sugar Alcohol Secretion from Undetoxified Lignocellulosic Biomass Hydrolysates.</title>
        <authorList>
            <consortium name="DOE Joint Genome Institute"/>
            <person name="Walker C."/>
            <person name="Ryu S."/>
            <person name="Na H."/>
            <person name="Zane M."/>
            <person name="LaButti K."/>
            <person name="Lipzen A."/>
            <person name="Haridas S."/>
            <person name="Barry K."/>
            <person name="Grigoriev I.V."/>
            <person name="Quarterman J."/>
            <person name="Slininger P."/>
            <person name="Dien B."/>
            <person name="Trinh C.T."/>
        </authorList>
    </citation>
    <scope>NUCLEOTIDE SEQUENCE [LARGE SCALE GENOMIC DNA]</scope>
    <source>
        <strain evidence="2 4">YB392</strain>
    </source>
</reference>
<dbReference type="InterPro" id="IPR018565">
    <property type="entry name" value="Nkp2/Cnl2"/>
</dbReference>
<proteinExistence type="predicted"/>
<dbReference type="Proteomes" id="UP000182444">
    <property type="component" value="Chromosome 1E"/>
</dbReference>
<sequence>MEKQLQDTLNEYLVTESTLEDIVSLETARKESGLRHRNNTNAPNIPATVYAALRIQKHRQLDQVAANIEDFIESLELNKDTSSSSPDAVFERLISLMEALEESVNHRTDGLLWDANDVAQTLGNQVGSLKDFQVGESEVDKQAVEGVLESLGELKDTLSKT</sequence>
<name>A0A1D8NK37_YARLL</name>
<dbReference type="VEuPathDB" id="FungiDB:YALI1_E31461g"/>
<accession>A0A1D8NK37</accession>
<dbReference type="RefSeq" id="XP_504428.1">
    <property type="nucleotide sequence ID" value="XM_504428.1"/>
</dbReference>
<dbReference type="EMBL" id="CP017557">
    <property type="protein sequence ID" value="AOW05996.1"/>
    <property type="molecule type" value="Genomic_DNA"/>
</dbReference>
<reference evidence="1 3" key="1">
    <citation type="journal article" date="2016" name="PLoS ONE">
        <title>Sequence Assembly of Yarrowia lipolytica Strain W29/CLIB89 Shows Transposable Element Diversity.</title>
        <authorList>
            <person name="Magnan C."/>
            <person name="Yu J."/>
            <person name="Chang I."/>
            <person name="Jahn E."/>
            <person name="Kanomata Y."/>
            <person name="Wu J."/>
            <person name="Zeller M."/>
            <person name="Oakes M."/>
            <person name="Baldi P."/>
            <person name="Sandmeyer S."/>
        </authorList>
    </citation>
    <scope>NUCLEOTIDE SEQUENCE [LARGE SCALE GENOMIC DNA]</scope>
    <source>
        <strain evidence="1">CLIB89</strain>
        <strain evidence="3">CLIB89(W29)</strain>
    </source>
</reference>
<dbReference type="Pfam" id="PF09447">
    <property type="entry name" value="Cnl2_NKP2"/>
    <property type="match status" value="1"/>
</dbReference>
<evidence type="ECO:0000313" key="1">
    <source>
        <dbReference type="EMBL" id="AOW05996.1"/>
    </source>
</evidence>
<organism evidence="1 3">
    <name type="scientific">Yarrowia lipolytica</name>
    <name type="common">Candida lipolytica</name>
    <dbReference type="NCBI Taxonomy" id="4952"/>
    <lineage>
        <taxon>Eukaryota</taxon>
        <taxon>Fungi</taxon>
        <taxon>Dikarya</taxon>
        <taxon>Ascomycota</taxon>
        <taxon>Saccharomycotina</taxon>
        <taxon>Dipodascomycetes</taxon>
        <taxon>Dipodascales</taxon>
        <taxon>Dipodascales incertae sedis</taxon>
        <taxon>Yarrowia</taxon>
    </lineage>
</organism>
<dbReference type="KEGG" id="yli:2912380"/>
<dbReference type="VEuPathDB" id="FungiDB:YALI0_E26521g"/>
<evidence type="ECO:0000313" key="3">
    <source>
        <dbReference type="Proteomes" id="UP000182444"/>
    </source>
</evidence>
<dbReference type="AlphaFoldDB" id="A0A1D8NK37"/>
<dbReference type="Proteomes" id="UP000256601">
    <property type="component" value="Unassembled WGS sequence"/>
</dbReference>
<dbReference type="EMBL" id="KZ858970">
    <property type="protein sequence ID" value="RDW27027.1"/>
    <property type="molecule type" value="Genomic_DNA"/>
</dbReference>
<evidence type="ECO:0000313" key="2">
    <source>
        <dbReference type="EMBL" id="RDW27027.1"/>
    </source>
</evidence>
<dbReference type="OrthoDB" id="4086552at2759"/>
<evidence type="ECO:0000313" key="4">
    <source>
        <dbReference type="Proteomes" id="UP000256601"/>
    </source>
</evidence>
<protein>
    <submittedName>
        <fullName evidence="2">Cnl2/NKP2 family protein-domain-containing protein</fullName>
    </submittedName>
</protein>
<gene>
    <name evidence="2" type="ORF">B0I71DRAFT_129908</name>
    <name evidence="1" type="ORF">YALI1_E31461g</name>
</gene>
<dbReference type="GO" id="GO:0000776">
    <property type="term" value="C:kinetochore"/>
    <property type="evidence" value="ECO:0007669"/>
    <property type="project" value="InterPro"/>
</dbReference>